<name>A0A923RHG8_9FIRM</name>
<keyword evidence="1" id="KW-1133">Transmembrane helix</keyword>
<gene>
    <name evidence="2" type="ORF">H8S23_13370</name>
</gene>
<comment type="caution">
    <text evidence="2">The sequence shown here is derived from an EMBL/GenBank/DDBJ whole genome shotgun (WGS) entry which is preliminary data.</text>
</comment>
<keyword evidence="3" id="KW-1185">Reference proteome</keyword>
<dbReference type="EMBL" id="JACONZ010000005">
    <property type="protein sequence ID" value="MBC5582498.1"/>
    <property type="molecule type" value="Genomic_DNA"/>
</dbReference>
<reference evidence="2" key="1">
    <citation type="submission" date="2020-08" db="EMBL/GenBank/DDBJ databases">
        <title>Genome public.</title>
        <authorList>
            <person name="Liu C."/>
            <person name="Sun Q."/>
        </authorList>
    </citation>
    <scope>NUCLEOTIDE SEQUENCE</scope>
    <source>
        <strain evidence="2">BX8</strain>
    </source>
</reference>
<keyword evidence="1" id="KW-0812">Transmembrane</keyword>
<proteinExistence type="predicted"/>
<dbReference type="AlphaFoldDB" id="A0A923RHG8"/>
<protein>
    <submittedName>
        <fullName evidence="2">DUF2752 domain-containing protein</fullName>
    </submittedName>
</protein>
<dbReference type="InterPro" id="IPR021215">
    <property type="entry name" value="DUF2752"/>
</dbReference>
<sequence length="174" mass="18168">MFSARLPGAASKEGAYDLQQKKRGLRPLFPVCPAPSAGPAQRRGGRRAVKSRLQRLVLLTGLVLLGVAAGVALSRAGVGVPCLFHAATGLDCPGCGATRMLSALAAGDLAAAWRSNPALLLLCPLLALLAVRLAAGWARTGTLRPSPVQTFLLWACAAVLLVFGVLRNLPFYPY</sequence>
<evidence type="ECO:0000313" key="2">
    <source>
        <dbReference type="EMBL" id="MBC5582498.1"/>
    </source>
</evidence>
<accession>A0A923RHG8</accession>
<dbReference type="Pfam" id="PF10825">
    <property type="entry name" value="DUF2752"/>
    <property type="match status" value="1"/>
</dbReference>
<feature type="transmembrane region" description="Helical" evidence="1">
    <location>
        <begin position="150"/>
        <end position="169"/>
    </location>
</feature>
<dbReference type="Proteomes" id="UP000659630">
    <property type="component" value="Unassembled WGS sequence"/>
</dbReference>
<evidence type="ECO:0000313" key="3">
    <source>
        <dbReference type="Proteomes" id="UP000659630"/>
    </source>
</evidence>
<feature type="transmembrane region" description="Helical" evidence="1">
    <location>
        <begin position="118"/>
        <end position="138"/>
    </location>
</feature>
<evidence type="ECO:0000256" key="1">
    <source>
        <dbReference type="SAM" id="Phobius"/>
    </source>
</evidence>
<keyword evidence="1" id="KW-0472">Membrane</keyword>
<feature type="transmembrane region" description="Helical" evidence="1">
    <location>
        <begin position="56"/>
        <end position="74"/>
    </location>
</feature>
<organism evidence="2 3">
    <name type="scientific">Anaerofilum hominis</name>
    <dbReference type="NCBI Taxonomy" id="2763016"/>
    <lineage>
        <taxon>Bacteria</taxon>
        <taxon>Bacillati</taxon>
        <taxon>Bacillota</taxon>
        <taxon>Clostridia</taxon>
        <taxon>Eubacteriales</taxon>
        <taxon>Oscillospiraceae</taxon>
        <taxon>Anaerofilum</taxon>
    </lineage>
</organism>